<dbReference type="InterPro" id="IPR036250">
    <property type="entry name" value="AcylCo_DH-like_C"/>
</dbReference>
<evidence type="ECO:0000313" key="2">
    <source>
        <dbReference type="Proteomes" id="UP000182062"/>
    </source>
</evidence>
<proteinExistence type="predicted"/>
<dbReference type="RefSeq" id="WP_071619928.1">
    <property type="nucleotide sequence ID" value="NZ_MINN01000117.1"/>
</dbReference>
<gene>
    <name evidence="1" type="ORF">BHE18_02635</name>
</gene>
<dbReference type="EMBL" id="MINN01000117">
    <property type="protein sequence ID" value="OIU69824.1"/>
    <property type="molecule type" value="Genomic_DNA"/>
</dbReference>
<dbReference type="Proteomes" id="UP000182062">
    <property type="component" value="Unassembled WGS sequence"/>
</dbReference>
<keyword evidence="2" id="KW-1185">Reference proteome</keyword>
<reference evidence="1 2" key="1">
    <citation type="submission" date="2016-09" db="EMBL/GenBank/DDBJ databases">
        <title>Bacillus aquimaris SAMM genome sequence reveals colonization and biosurfactant production capacities.</title>
        <authorList>
            <person name="Waghmode S.R."/>
            <person name="Suryavanshi M.V."/>
        </authorList>
    </citation>
    <scope>NUCLEOTIDE SEQUENCE [LARGE SCALE GENOMIC DNA]</scope>
    <source>
        <strain evidence="1 2">SAMM</strain>
    </source>
</reference>
<evidence type="ECO:0000313" key="1">
    <source>
        <dbReference type="EMBL" id="OIU69824.1"/>
    </source>
</evidence>
<protein>
    <submittedName>
        <fullName evidence="1">Uncharacterized protein</fullName>
    </submittedName>
</protein>
<comment type="caution">
    <text evidence="1">The sequence shown here is derived from an EMBL/GenBank/DDBJ whole genome shotgun (WGS) entry which is preliminary data.</text>
</comment>
<accession>A0A1J6WD72</accession>
<dbReference type="SUPFAM" id="SSF47203">
    <property type="entry name" value="Acyl-CoA dehydrogenase C-terminal domain-like"/>
    <property type="match status" value="1"/>
</dbReference>
<organism evidence="1 2">
    <name type="scientific">Rossellomorea aquimaris</name>
    <dbReference type="NCBI Taxonomy" id="189382"/>
    <lineage>
        <taxon>Bacteria</taxon>
        <taxon>Bacillati</taxon>
        <taxon>Bacillota</taxon>
        <taxon>Bacilli</taxon>
        <taxon>Bacillales</taxon>
        <taxon>Bacillaceae</taxon>
        <taxon>Rossellomorea</taxon>
    </lineage>
</organism>
<sequence length="225" mass="25519">MSVMTEGKVKTDKGIIEYSRKNSLADTISYLAEKNVLGKDIYFLNGYCLTTKELSQKEHNKAELESLAHVDDTGIDLMDSIGIMNPALVIMKLKAQKNEKNAEFGPTQEEVLNVWVQIRMGLSLKILDQAVNYLNNRYIGETEQLKMQLIKSDIAQFITEYHSLLLDISKLKLTPLRLILLHERITQSNESLIKLCGGSGYIRDGVMDVYFNSRVIQQIYGVINV</sequence>
<name>A0A1J6WD72_9BACI</name>
<dbReference type="GO" id="GO:0016627">
    <property type="term" value="F:oxidoreductase activity, acting on the CH-CH group of donors"/>
    <property type="evidence" value="ECO:0007669"/>
    <property type="project" value="InterPro"/>
</dbReference>
<dbReference type="OrthoDB" id="3478937at2"/>
<dbReference type="AlphaFoldDB" id="A0A1J6WD72"/>